<evidence type="ECO:0000313" key="2">
    <source>
        <dbReference type="Proteomes" id="UP001181622"/>
    </source>
</evidence>
<organism evidence="1 2">
    <name type="scientific">Chelatococcus sambhunathii</name>
    <dbReference type="NCBI Taxonomy" id="363953"/>
    <lineage>
        <taxon>Bacteria</taxon>
        <taxon>Pseudomonadati</taxon>
        <taxon>Pseudomonadota</taxon>
        <taxon>Alphaproteobacteria</taxon>
        <taxon>Hyphomicrobiales</taxon>
        <taxon>Chelatococcaceae</taxon>
        <taxon>Chelatococcus</taxon>
    </lineage>
</organism>
<dbReference type="EMBL" id="JADBEO010000011">
    <property type="protein sequence ID" value="MDR4306364.1"/>
    <property type="molecule type" value="Genomic_DNA"/>
</dbReference>
<dbReference type="Proteomes" id="UP001181622">
    <property type="component" value="Unassembled WGS sequence"/>
</dbReference>
<gene>
    <name evidence="1" type="ORF">IHQ68_07005</name>
</gene>
<sequence>MPEMTFLIRWPDGAVERCYSPSLVVKEHFSPGENYPVGDFLDRARTALTIASARVEAIYGRPCSLALAQLARIEQGARRFPDPAARVAVEAFED</sequence>
<proteinExistence type="predicted"/>
<accession>A0ABU1DE86</accession>
<dbReference type="NCBIfam" id="TIGR04042">
    <property type="entry name" value="MSMEG_0570_fam"/>
    <property type="match status" value="1"/>
</dbReference>
<name>A0ABU1DE86_9HYPH</name>
<protein>
    <submittedName>
        <fullName evidence="1">MSMEG_0570 family nitrogen starvation response protein</fullName>
    </submittedName>
</protein>
<comment type="caution">
    <text evidence="1">The sequence shown here is derived from an EMBL/GenBank/DDBJ whole genome shotgun (WGS) entry which is preliminary data.</text>
</comment>
<dbReference type="RefSeq" id="WP_309390193.1">
    <property type="nucleotide sequence ID" value="NZ_JADBEO010000011.1"/>
</dbReference>
<reference evidence="1" key="1">
    <citation type="submission" date="2020-10" db="EMBL/GenBank/DDBJ databases">
        <authorList>
            <person name="Abbas A."/>
            <person name="Razzaq R."/>
            <person name="Waqas M."/>
            <person name="Abbas N."/>
            <person name="Nielsen T.K."/>
            <person name="Hansen L.H."/>
            <person name="Hussain S."/>
            <person name="Shahid M."/>
        </authorList>
    </citation>
    <scope>NUCLEOTIDE SEQUENCE</scope>
    <source>
        <strain evidence="1">S14</strain>
    </source>
</reference>
<dbReference type="InterPro" id="IPR023846">
    <property type="entry name" value="CHP04042_MSMEG0570"/>
</dbReference>
<keyword evidence="2" id="KW-1185">Reference proteome</keyword>
<evidence type="ECO:0000313" key="1">
    <source>
        <dbReference type="EMBL" id="MDR4306364.1"/>
    </source>
</evidence>